<dbReference type="InterPro" id="IPR007041">
    <property type="entry name" value="Arg_succinylTrfase_AstA/AruG"/>
</dbReference>
<dbReference type="RefSeq" id="WP_265267214.1">
    <property type="nucleotide sequence ID" value="NZ_JANFAV010000001.1"/>
</dbReference>
<name>A0AA42CN31_9SPHN</name>
<evidence type="ECO:0000256" key="1">
    <source>
        <dbReference type="ARBA" id="ARBA00022503"/>
    </source>
</evidence>
<dbReference type="Gene3D" id="2.40.40.20">
    <property type="match status" value="1"/>
</dbReference>
<accession>A0AA42CN31</accession>
<evidence type="ECO:0000313" key="4">
    <source>
        <dbReference type="EMBL" id="MCW6533165.1"/>
    </source>
</evidence>
<proteinExistence type="predicted"/>
<dbReference type="Proteomes" id="UP001165565">
    <property type="component" value="Unassembled WGS sequence"/>
</dbReference>
<protein>
    <submittedName>
        <fullName evidence="4">Arginine N-succinyltransferase</fullName>
    </submittedName>
</protein>
<keyword evidence="2" id="KW-0808">Transferase</keyword>
<keyword evidence="1" id="KW-0056">Arginine metabolism</keyword>
<dbReference type="GO" id="GO:0006527">
    <property type="term" value="P:L-arginine catabolic process"/>
    <property type="evidence" value="ECO:0007669"/>
    <property type="project" value="InterPro"/>
</dbReference>
<dbReference type="InterPro" id="IPR016181">
    <property type="entry name" value="Acyl_CoA_acyltransferase"/>
</dbReference>
<dbReference type="SUPFAM" id="SSF55729">
    <property type="entry name" value="Acyl-CoA N-acyltransferases (Nat)"/>
    <property type="match status" value="1"/>
</dbReference>
<dbReference type="NCBIfam" id="TIGR03243">
    <property type="entry name" value="arg_catab_AOST"/>
    <property type="match status" value="1"/>
</dbReference>
<dbReference type="AlphaFoldDB" id="A0AA42CN31"/>
<keyword evidence="5" id="KW-1185">Reference proteome</keyword>
<reference evidence="4" key="1">
    <citation type="submission" date="2022-06" db="EMBL/GenBank/DDBJ databases">
        <title>Sphingomonas sp. nov. isolated from rhizosphere soil of tomato.</title>
        <authorList>
            <person name="Dong H."/>
            <person name="Gao R."/>
        </authorList>
    </citation>
    <scope>NUCLEOTIDE SEQUENCE</scope>
    <source>
        <strain evidence="4">MMSM24</strain>
    </source>
</reference>
<dbReference type="PANTHER" id="PTHR30420">
    <property type="entry name" value="N-SUCCINYLARGININE DIHYDROLASE"/>
    <property type="match status" value="1"/>
</dbReference>
<dbReference type="EMBL" id="JANFAV010000001">
    <property type="protein sequence ID" value="MCW6533165.1"/>
    <property type="molecule type" value="Genomic_DNA"/>
</dbReference>
<dbReference type="GO" id="GO:0008791">
    <property type="term" value="F:arginine N-succinyltransferase activity"/>
    <property type="evidence" value="ECO:0007669"/>
    <property type="project" value="InterPro"/>
</dbReference>
<evidence type="ECO:0000313" key="5">
    <source>
        <dbReference type="Proteomes" id="UP001165565"/>
    </source>
</evidence>
<organism evidence="4 5">
    <name type="scientific">Sphingomonas lycopersici</name>
    <dbReference type="NCBI Taxonomy" id="2951807"/>
    <lineage>
        <taxon>Bacteria</taxon>
        <taxon>Pseudomonadati</taxon>
        <taxon>Pseudomonadota</taxon>
        <taxon>Alphaproteobacteria</taxon>
        <taxon>Sphingomonadales</taxon>
        <taxon>Sphingomonadaceae</taxon>
        <taxon>Sphingomonas</taxon>
    </lineage>
</organism>
<dbReference type="Pfam" id="PF04958">
    <property type="entry name" value="AstA"/>
    <property type="match status" value="1"/>
</dbReference>
<comment type="caution">
    <text evidence="4">The sequence shown here is derived from an EMBL/GenBank/DDBJ whole genome shotgun (WGS) entry which is preliminary data.</text>
</comment>
<evidence type="ECO:0000256" key="2">
    <source>
        <dbReference type="ARBA" id="ARBA00022679"/>
    </source>
</evidence>
<sequence>MLVVRPAGPADLDALIDLAGLSGPGLTSLPKDEATLAARLRLSAASFGGEVARDAAWYTLMLEDSDDGRILGLAAVRAAIGLDRPHFSFRVITLAQYSPTIGTRFNHRALVLVNECTGWTEVGSLFLRPEARAGGAGSLLARSRYMLIGAEPQRFGETVMAELRGWFGEEGTTSPFWEGLACKFYRLPFLEADKMVSSTNGQFIVDLAPRHPIYVDLIDEDARAAIGRCHRDGEVAMAMLRREGFTPSGLIDVFDGGPTVSAPRDAIATIRGGRVFGVMIEDDVERAETALVSTGAIAGFRAIRATVSVRGDRAVLDRAGAAALGVSAGDMVRVSA</sequence>
<gene>
    <name evidence="4" type="ORF">NEE01_00050</name>
</gene>
<keyword evidence="3" id="KW-0012">Acyltransferase</keyword>
<dbReference type="Gene3D" id="3.40.630.30">
    <property type="match status" value="1"/>
</dbReference>
<evidence type="ECO:0000256" key="3">
    <source>
        <dbReference type="ARBA" id="ARBA00023315"/>
    </source>
</evidence>
<dbReference type="PANTHER" id="PTHR30420:SF1">
    <property type="entry name" value="ARGININE N-SUCCINYLTRANSFERASE"/>
    <property type="match status" value="1"/>
</dbReference>